<evidence type="ECO:0000313" key="2">
    <source>
        <dbReference type="Proteomes" id="UP001176941"/>
    </source>
</evidence>
<protein>
    <submittedName>
        <fullName evidence="1">Uncharacterized protein</fullName>
    </submittedName>
</protein>
<organism evidence="1 2">
    <name type="scientific">Rangifer tarandus platyrhynchus</name>
    <name type="common">Svalbard reindeer</name>
    <dbReference type="NCBI Taxonomy" id="3082113"/>
    <lineage>
        <taxon>Eukaryota</taxon>
        <taxon>Metazoa</taxon>
        <taxon>Chordata</taxon>
        <taxon>Craniata</taxon>
        <taxon>Vertebrata</taxon>
        <taxon>Euteleostomi</taxon>
        <taxon>Mammalia</taxon>
        <taxon>Eutheria</taxon>
        <taxon>Laurasiatheria</taxon>
        <taxon>Artiodactyla</taxon>
        <taxon>Ruminantia</taxon>
        <taxon>Pecora</taxon>
        <taxon>Cervidae</taxon>
        <taxon>Odocoileinae</taxon>
        <taxon>Rangifer</taxon>
    </lineage>
</organism>
<reference evidence="1" key="1">
    <citation type="submission" date="2023-04" db="EMBL/GenBank/DDBJ databases">
        <authorList>
            <consortium name="ELIXIR-Norway"/>
        </authorList>
    </citation>
    <scope>NUCLEOTIDE SEQUENCE [LARGE SCALE GENOMIC DNA]</scope>
</reference>
<dbReference type="EMBL" id="OX459945">
    <property type="protein sequence ID" value="CAI9179147.1"/>
    <property type="molecule type" value="Genomic_DNA"/>
</dbReference>
<proteinExistence type="predicted"/>
<gene>
    <name evidence="1" type="ORF">MRATA1EN1_LOCUS28109</name>
</gene>
<accession>A0ABN8ZYT5</accession>
<sequence length="103" mass="11673">MQCEYRDNGLLASLPPAIPLSTLLLLTFVNLQIFPSFTEYSWSLLHPNPVTPQGYFGGSVDGPYYSELTVSQSAFFHLWEVLKGVEMKRINKLYDQINLGTDE</sequence>
<name>A0ABN8ZYT5_RANTA</name>
<keyword evidence="2" id="KW-1185">Reference proteome</keyword>
<dbReference type="Proteomes" id="UP001176941">
    <property type="component" value="Chromosome 9"/>
</dbReference>
<evidence type="ECO:0000313" key="1">
    <source>
        <dbReference type="EMBL" id="CAI9179147.1"/>
    </source>
</evidence>